<comment type="catalytic activity">
    <reaction evidence="10">
        <text>L-threonyl-[protein] + ATP = O-phospho-L-threonyl-[protein] + ADP + H(+)</text>
        <dbReference type="Rhea" id="RHEA:46608"/>
        <dbReference type="Rhea" id="RHEA-COMP:11060"/>
        <dbReference type="Rhea" id="RHEA-COMP:11605"/>
        <dbReference type="ChEBI" id="CHEBI:15378"/>
        <dbReference type="ChEBI" id="CHEBI:30013"/>
        <dbReference type="ChEBI" id="CHEBI:30616"/>
        <dbReference type="ChEBI" id="CHEBI:61977"/>
        <dbReference type="ChEBI" id="CHEBI:456216"/>
        <dbReference type="EC" id="2.7.11.1"/>
    </reaction>
</comment>
<evidence type="ECO:0000256" key="12">
    <source>
        <dbReference type="SAM" id="MobiDB-lite"/>
    </source>
</evidence>
<keyword evidence="6" id="KW-0808">Transferase</keyword>
<proteinExistence type="predicted"/>
<gene>
    <name evidence="14" type="ORF">BGT96224V2_LOCUS1038</name>
</gene>
<dbReference type="Pfam" id="PF00069">
    <property type="entry name" value="Pkinase"/>
    <property type="match status" value="1"/>
</dbReference>
<dbReference type="GO" id="GO:0004674">
    <property type="term" value="F:protein serine/threonine kinase activity"/>
    <property type="evidence" value="ECO:0007669"/>
    <property type="project" value="UniProtKB-KW"/>
</dbReference>
<evidence type="ECO:0000256" key="1">
    <source>
        <dbReference type="ARBA" id="ARBA00004496"/>
    </source>
</evidence>
<comment type="catalytic activity">
    <reaction evidence="11">
        <text>L-seryl-[protein] + ATP = O-phospho-L-seryl-[protein] + ADP + H(+)</text>
        <dbReference type="Rhea" id="RHEA:17989"/>
        <dbReference type="Rhea" id="RHEA-COMP:9863"/>
        <dbReference type="Rhea" id="RHEA-COMP:11604"/>
        <dbReference type="ChEBI" id="CHEBI:15378"/>
        <dbReference type="ChEBI" id="CHEBI:29999"/>
        <dbReference type="ChEBI" id="CHEBI:30616"/>
        <dbReference type="ChEBI" id="CHEBI:83421"/>
        <dbReference type="ChEBI" id="CHEBI:456216"/>
        <dbReference type="EC" id="2.7.11.1"/>
    </reaction>
</comment>
<protein>
    <recommendedName>
        <fullName evidence="2">non-specific serine/threonine protein kinase</fullName>
        <ecNumber evidence="2">2.7.11.1</ecNumber>
    </recommendedName>
</protein>
<dbReference type="InterPro" id="IPR000719">
    <property type="entry name" value="Prot_kinase_dom"/>
</dbReference>
<evidence type="ECO:0000256" key="9">
    <source>
        <dbReference type="ARBA" id="ARBA00022840"/>
    </source>
</evidence>
<keyword evidence="5" id="KW-0597">Phosphoprotein</keyword>
<keyword evidence="3" id="KW-0963">Cytoplasm</keyword>
<evidence type="ECO:0000313" key="14">
    <source>
        <dbReference type="EMBL" id="SUZ07895.1"/>
    </source>
</evidence>
<evidence type="ECO:0000256" key="3">
    <source>
        <dbReference type="ARBA" id="ARBA00022490"/>
    </source>
</evidence>
<reference evidence="14" key="1">
    <citation type="submission" date="2018-07" db="EMBL/GenBank/DDBJ databases">
        <authorList>
            <person name="Quirk P.G."/>
            <person name="Krulwich T.A."/>
        </authorList>
    </citation>
    <scope>NUCLEOTIDE SEQUENCE</scope>
    <source>
        <strain evidence="14">96224</strain>
    </source>
</reference>
<dbReference type="GO" id="GO:0005737">
    <property type="term" value="C:cytoplasm"/>
    <property type="evidence" value="ECO:0007669"/>
    <property type="project" value="UniProtKB-SubCell"/>
</dbReference>
<dbReference type="InterPro" id="IPR008271">
    <property type="entry name" value="Ser/Thr_kinase_AS"/>
</dbReference>
<dbReference type="PANTHER" id="PTHR22967:SF57">
    <property type="entry name" value="AUXILIN, ISOFORM A-RELATED"/>
    <property type="match status" value="1"/>
</dbReference>
<feature type="region of interest" description="Disordered" evidence="12">
    <location>
        <begin position="504"/>
        <end position="525"/>
    </location>
</feature>
<keyword evidence="7" id="KW-0547">Nucleotide-binding</keyword>
<sequence length="1049" mass="116290">MASYNSVMPTVASRSVFATSAPMVESQAPAGTFAPGTKIQVGSQKVVIQKYFAEGGFAHVYLVRMPKPIDGTDTAVLKRVAVPDKEHLASMRTEVETMKKLKGHRPIVKYYDSHASQLKGGGYEVFLLMEFCDGGGLINFMNTRLQNRLTEPEILNIFSDVAEGVACMHYLKPPLLHRDLKVENVLITTKGGMKKFKLCDFGSTAPPRPAATTTAECRAIDEDVQKHTTLQYRSPEMVDVYRKLPIDEKSDIWALGVLLYKLCYYTTPFEAQGQLAILNASFKFPAYPQFSEKLKQLTGKLQKYQEKCLTLIALMLRESPKLRPNIYQVLREVCIMQGIEVPIKDIYSGKINPESSRKQTTSTPDQVSTSPPTVGAVFSPSPPQQAIIPEIIPMRRGRPATGQIQKSNSSITIGKSVDPWGTLDSNSTVIDEVSTRFPSLDQFSLLHDGGTFDFDKNLSQGSQDLGQRVTEKLADDAFATQPKSSISRAQKIISSNPELQAASSAASSSATCQQPSTLTQSKSPKLTYVSQGTMTSSLPTNLTSTYPSGTISTDLHRSSSLVLKQEIQQNDLTEGSIQEILLPLSDSTRHASPYPSSSTEINHKPFDDFPSRTLSINSQKRSLRPHVESNIEFLREKEISNRANSLITPQSRPKSVNSSSSEDVFRASLETETSCLHQTEEPRVEIKSRRRLSATKIKRTSLPSLAGTKTLLVGKFGDAFKRFEQNANYPTVSGHSRPLSPLNKNEHERRDLISTSEYDAIPDEKFSSRLVDDDLSQDLLDDNLSPEQRREVERRRLSIEEKRVADAAAEYRKKLAERDRSREPSKNVGGVSRAMSIQKKVRSLLNENQGIPSPSRKVTTGHGQYSEPEIAFPPADNVNPYTSFVGSCLLKKDVTKSSTPPTISKDFISSKAQPSSFVSATSTSAKINAPRPNAPPKPIHLNRSGVVIQAHQRNYPQPSVLRPSRSDIDQLVDEREKDYLNQPIGKEDYINEFSKRFPSLSGIEMVEREIDARPKERIRKGIGGKGDRAESNNFGRGGVDRASLRSKDV</sequence>
<feature type="compositionally biased region" description="Basic and acidic residues" evidence="12">
    <location>
        <begin position="1038"/>
        <end position="1049"/>
    </location>
</feature>
<evidence type="ECO:0000256" key="2">
    <source>
        <dbReference type="ARBA" id="ARBA00012513"/>
    </source>
</evidence>
<dbReference type="SUPFAM" id="SSF56112">
    <property type="entry name" value="Protein kinase-like (PK-like)"/>
    <property type="match status" value="1"/>
</dbReference>
<feature type="compositionally biased region" description="Polar residues" evidence="12">
    <location>
        <begin position="358"/>
        <end position="372"/>
    </location>
</feature>
<dbReference type="PROSITE" id="PS50011">
    <property type="entry name" value="PROTEIN_KINASE_DOM"/>
    <property type="match status" value="1"/>
</dbReference>
<dbReference type="GO" id="GO:0005524">
    <property type="term" value="F:ATP binding"/>
    <property type="evidence" value="ECO:0007669"/>
    <property type="project" value="UniProtKB-KW"/>
</dbReference>
<dbReference type="SMART" id="SM00220">
    <property type="entry name" value="S_TKc"/>
    <property type="match status" value="1"/>
</dbReference>
<evidence type="ECO:0000256" key="4">
    <source>
        <dbReference type="ARBA" id="ARBA00022527"/>
    </source>
</evidence>
<organism evidence="14">
    <name type="scientific">Blumeria graminis f. sp. tritici 96224</name>
    <dbReference type="NCBI Taxonomy" id="1268274"/>
    <lineage>
        <taxon>Eukaryota</taxon>
        <taxon>Fungi</taxon>
        <taxon>Dikarya</taxon>
        <taxon>Ascomycota</taxon>
        <taxon>Pezizomycotina</taxon>
        <taxon>Leotiomycetes</taxon>
        <taxon>Erysiphales</taxon>
        <taxon>Erysiphaceae</taxon>
        <taxon>Blumeria</taxon>
    </lineage>
</organism>
<dbReference type="AlphaFoldDB" id="A0A381L1U8"/>
<evidence type="ECO:0000256" key="8">
    <source>
        <dbReference type="ARBA" id="ARBA00022777"/>
    </source>
</evidence>
<feature type="domain" description="Protein kinase" evidence="13">
    <location>
        <begin position="46"/>
        <end position="335"/>
    </location>
</feature>
<dbReference type="EC" id="2.7.11.1" evidence="2"/>
<dbReference type="GO" id="GO:0000147">
    <property type="term" value="P:actin cortical patch assembly"/>
    <property type="evidence" value="ECO:0007669"/>
    <property type="project" value="TreeGrafter"/>
</dbReference>
<feature type="compositionally biased region" description="Polar residues" evidence="12">
    <location>
        <begin position="511"/>
        <end position="525"/>
    </location>
</feature>
<comment type="subcellular location">
    <subcellularLocation>
        <location evidence="1">Cytoplasm</location>
    </subcellularLocation>
</comment>
<dbReference type="PROSITE" id="PS00108">
    <property type="entry name" value="PROTEIN_KINASE_ST"/>
    <property type="match status" value="1"/>
</dbReference>
<evidence type="ECO:0000256" key="10">
    <source>
        <dbReference type="ARBA" id="ARBA00047899"/>
    </source>
</evidence>
<keyword evidence="4" id="KW-0723">Serine/threonine-protein kinase</keyword>
<dbReference type="Gene3D" id="1.10.510.10">
    <property type="entry name" value="Transferase(Phosphotransferase) domain 1"/>
    <property type="match status" value="1"/>
</dbReference>
<dbReference type="CDD" id="cd14037">
    <property type="entry name" value="STKc_NAK_like"/>
    <property type="match status" value="1"/>
</dbReference>
<dbReference type="FunFam" id="1.10.510.10:FF:000441">
    <property type="entry name" value="Serine/threonine protein kinase"/>
    <property type="match status" value="1"/>
</dbReference>
<name>A0A381L1U8_BLUGR</name>
<dbReference type="GO" id="GO:0007015">
    <property type="term" value="P:actin filament organization"/>
    <property type="evidence" value="ECO:0007669"/>
    <property type="project" value="TreeGrafter"/>
</dbReference>
<dbReference type="OrthoDB" id="2018507at2759"/>
<accession>A0A381L1U8</accession>
<evidence type="ECO:0000256" key="5">
    <source>
        <dbReference type="ARBA" id="ARBA00022553"/>
    </source>
</evidence>
<feature type="region of interest" description="Disordered" evidence="12">
    <location>
        <begin position="1019"/>
        <end position="1049"/>
    </location>
</feature>
<dbReference type="InterPro" id="IPR011009">
    <property type="entry name" value="Kinase-like_dom_sf"/>
</dbReference>
<evidence type="ECO:0000256" key="7">
    <source>
        <dbReference type="ARBA" id="ARBA00022741"/>
    </source>
</evidence>
<dbReference type="EMBL" id="UIGY01000002">
    <property type="protein sequence ID" value="SUZ07895.1"/>
    <property type="molecule type" value="Genomic_DNA"/>
</dbReference>
<feature type="region of interest" description="Disordered" evidence="12">
    <location>
        <begin position="352"/>
        <end position="383"/>
    </location>
</feature>
<keyword evidence="9" id="KW-0067">ATP-binding</keyword>
<keyword evidence="8" id="KW-0418">Kinase</keyword>
<dbReference type="PANTHER" id="PTHR22967">
    <property type="entry name" value="SERINE/THREONINE PROTEIN KINASE"/>
    <property type="match status" value="1"/>
</dbReference>
<evidence type="ECO:0000256" key="6">
    <source>
        <dbReference type="ARBA" id="ARBA00022679"/>
    </source>
</evidence>
<evidence type="ECO:0000259" key="13">
    <source>
        <dbReference type="PROSITE" id="PS50011"/>
    </source>
</evidence>
<evidence type="ECO:0000256" key="11">
    <source>
        <dbReference type="ARBA" id="ARBA00048679"/>
    </source>
</evidence>